<feature type="compositionally biased region" description="Basic and acidic residues" evidence="1">
    <location>
        <begin position="391"/>
        <end position="437"/>
    </location>
</feature>
<feature type="region of interest" description="Disordered" evidence="1">
    <location>
        <begin position="951"/>
        <end position="994"/>
    </location>
</feature>
<feature type="region of interest" description="Disordered" evidence="1">
    <location>
        <begin position="643"/>
        <end position="746"/>
    </location>
</feature>
<feature type="compositionally biased region" description="Low complexity" evidence="1">
    <location>
        <begin position="1169"/>
        <end position="1181"/>
    </location>
</feature>
<feature type="compositionally biased region" description="Basic and acidic residues" evidence="1">
    <location>
        <begin position="727"/>
        <end position="738"/>
    </location>
</feature>
<keyword evidence="3" id="KW-1185">Reference proteome</keyword>
<feature type="compositionally biased region" description="Polar residues" evidence="1">
    <location>
        <begin position="1215"/>
        <end position="1231"/>
    </location>
</feature>
<dbReference type="EMBL" id="JAHIBW010000018">
    <property type="protein sequence ID" value="KAG7302181.1"/>
    <property type="molecule type" value="Genomic_DNA"/>
</dbReference>
<evidence type="ECO:0000256" key="1">
    <source>
        <dbReference type="SAM" id="MobiDB-lite"/>
    </source>
</evidence>
<feature type="compositionally biased region" description="Basic residues" evidence="1">
    <location>
        <begin position="1453"/>
        <end position="1468"/>
    </location>
</feature>
<comment type="caution">
    <text evidence="2">The sequence shown here is derived from an EMBL/GenBank/DDBJ whole genome shotgun (WGS) entry which is preliminary data.</text>
</comment>
<feature type="compositionally biased region" description="Basic and acidic residues" evidence="1">
    <location>
        <begin position="972"/>
        <end position="994"/>
    </location>
</feature>
<feature type="compositionally biased region" description="Basic and acidic residues" evidence="1">
    <location>
        <begin position="682"/>
        <end position="699"/>
    </location>
</feature>
<feature type="compositionally biased region" description="Basic and acidic residues" evidence="1">
    <location>
        <begin position="1349"/>
        <end position="1366"/>
    </location>
</feature>
<feature type="compositionally biased region" description="Basic and acidic residues" evidence="1">
    <location>
        <begin position="1271"/>
        <end position="1305"/>
    </location>
</feature>
<protein>
    <submittedName>
        <fullName evidence="2">Uncharacterized protein</fullName>
    </submittedName>
</protein>
<dbReference type="Proteomes" id="UP000823941">
    <property type="component" value="Chromosome 18"/>
</dbReference>
<name>A0ABQ7QAC6_PLUXY</name>
<feature type="region of interest" description="Disordered" evidence="1">
    <location>
        <begin position="377"/>
        <end position="445"/>
    </location>
</feature>
<feature type="region of interest" description="Disordered" evidence="1">
    <location>
        <begin position="860"/>
        <end position="881"/>
    </location>
</feature>
<feature type="compositionally biased region" description="Polar residues" evidence="1">
    <location>
        <begin position="717"/>
        <end position="726"/>
    </location>
</feature>
<feature type="region of interest" description="Disordered" evidence="1">
    <location>
        <begin position="80"/>
        <end position="120"/>
    </location>
</feature>
<feature type="compositionally biased region" description="Low complexity" evidence="1">
    <location>
        <begin position="865"/>
        <end position="879"/>
    </location>
</feature>
<feature type="compositionally biased region" description="Polar residues" evidence="1">
    <location>
        <begin position="1368"/>
        <end position="1386"/>
    </location>
</feature>
<feature type="compositionally biased region" description="Polar residues" evidence="1">
    <location>
        <begin position="1259"/>
        <end position="1270"/>
    </location>
</feature>
<feature type="region of interest" description="Disordered" evidence="1">
    <location>
        <begin position="812"/>
        <end position="843"/>
    </location>
</feature>
<feature type="compositionally biased region" description="Acidic residues" evidence="1">
    <location>
        <begin position="108"/>
        <end position="117"/>
    </location>
</feature>
<proteinExistence type="predicted"/>
<feature type="compositionally biased region" description="Basic and acidic residues" evidence="1">
    <location>
        <begin position="1193"/>
        <end position="1212"/>
    </location>
</feature>
<feature type="region of interest" description="Disordered" evidence="1">
    <location>
        <begin position="530"/>
        <end position="571"/>
    </location>
</feature>
<feature type="compositionally biased region" description="Acidic residues" evidence="1">
    <location>
        <begin position="87"/>
        <end position="96"/>
    </location>
</feature>
<feature type="compositionally biased region" description="Basic and acidic residues" evidence="1">
    <location>
        <begin position="655"/>
        <end position="667"/>
    </location>
</feature>
<feature type="compositionally biased region" description="Basic and acidic residues" evidence="1">
    <location>
        <begin position="237"/>
        <end position="279"/>
    </location>
</feature>
<gene>
    <name evidence="2" type="ORF">JYU34_013653</name>
</gene>
<feature type="region of interest" description="Disordered" evidence="1">
    <location>
        <begin position="1436"/>
        <end position="1477"/>
    </location>
</feature>
<feature type="non-terminal residue" evidence="2">
    <location>
        <position position="1477"/>
    </location>
</feature>
<reference evidence="2 3" key="1">
    <citation type="submission" date="2021-06" db="EMBL/GenBank/DDBJ databases">
        <title>A haploid diamondback moth (Plutella xylostella L.) genome assembly resolves 31 chromosomes and identifies a diamide resistance mutation.</title>
        <authorList>
            <person name="Ward C.M."/>
            <person name="Perry K.D."/>
            <person name="Baker G."/>
            <person name="Powis K."/>
            <person name="Heckel D.G."/>
            <person name="Baxter S.W."/>
        </authorList>
    </citation>
    <scope>NUCLEOTIDE SEQUENCE [LARGE SCALE GENOMIC DNA]</scope>
    <source>
        <strain evidence="2 3">LV</strain>
        <tissue evidence="2">Single pupa</tissue>
    </source>
</reference>
<feature type="compositionally biased region" description="Low complexity" evidence="1">
    <location>
        <begin position="97"/>
        <end position="107"/>
    </location>
</feature>
<sequence length="1477" mass="168315">MKETLLDQLDLSSESFGCNTDLQPMQQVKQIVPREKNKFKEYNDLLENSEQSEPNKYKTLAKTKEENLKKKCKCVNCKKKKGYAESSSDDDDDSDDSVYSKSSTSSSSEDDSIDDNESINTKTSYPKVEITKKVSKCRKMREDYIPPKIIKKPIMLLDMGAQSNSLEILESYKNKRTVNKKSMATSVSVNSHPTSKLGAECNVSKIPSLNTIYKGLKLPFKEGQQKFLEPYATRTRIPKDDGSHQESKRSREYSCRKSFDGSLHDNDLDKTKTRNERTRSPSYKLVSDQATMPSLVMIVQDLKTSFFEHYNDFQITSSKRKTMRKKRLFREEAVQLYLDKTTSTVQYRSTHQLRFDHNNRSRKIIKFLNGAFQGKFKKGSTKKDAHHHGKKDMNLKEHENKDKKSDSDETKKKKTDGDPHHKQDDSDRVSLQHRDPVPPKSLTRQTEQVFFPRPIDHNLKKAQETERFLREQKEILEQNLLEVREEQKELEREEKLAKIEELEERLKQVEEALKEEEETIRVEEEKIRVQEEEDKLAGKTATREATAAAGVPLPEASSTSMATSEPEPIPGQMIDCKESACSVECKEELPLQVSKPCRCKEKCKRKFGVHIEDNEDFTAEPPSRVFAMTNLKADPSAKIEHVDINKYVPKRPKSFLRDDKPKTDAKKAKSSKSPAKQLKTITMRDKKDENESLEIDAKKGPSSANLSKKKDHRRSDQSSSDESLANESKRFRQPRQYDESQTYVFDKSVSTKPSMLTILSSQEDIISPLEKFFRFKKVPRQKPVLIPNNKAAYHNSDTGSSSTSTVSEIINYNSPRTPTMKDTKTKKSAAKNSEESSMPEQYQAPDKLIRRKSLSAVKESIKQKSTNIGTTSSNSGYTSIHRRGTRHIAIPSRRPKVSEGTKVHTEDIENPNKTLIEGSPKKKSNQKDTSLIVVHDSMDIGEAKSEAQIADAIAPPVVRSEKSKRYQPPPHTLREYRDTESKKMKTETPERKVTSMVDEGKLNEREKAYRKALEHARKQRDVTPSRTKKYKEIEVNKKKVTREVQGNVPGNIFLKVSKSEVLLSSNSNIAEAEVKICEKVDTEKDDKIKQNGIHDIANQKPVSEIKEKKPDYTFLKKSKSEALLSPNSGLSNFVDMQEESLPQVSAKKEQQTDGKTQITAEKVDSNLKSSTSYVSTVGSSSFNQERSPRKKHKEDEWTAERKKFGKDIEGKLNDLQISNTEPLLSDSQLNNIDERTNSESEQQSLSKKSQKETELKLNINPTNFDNSSNDKIQKITDIKPQEEIQLEKIPDKTILKDIAQPDKTEPPSNDAQKEPPTNDAQKEPPTNDAQKEPPTNDAQKENILIPDQAQKDLENRPHEEIQKEKIPNQASVNQEKPLTDETQLPKSDSEKENIPVLIPHVHANTEGNDPAKPKSQEESLAEDLTNKLRDLITKKSADITSNSSLHVGFEHTLKRKERNSKSPPKVKLRKEENGKHK</sequence>
<evidence type="ECO:0000313" key="3">
    <source>
        <dbReference type="Proteomes" id="UP000823941"/>
    </source>
</evidence>
<accession>A0ABQ7QAC6</accession>
<feature type="compositionally biased region" description="Basic residues" evidence="1">
    <location>
        <begin position="377"/>
        <end position="390"/>
    </location>
</feature>
<feature type="region of interest" description="Disordered" evidence="1">
    <location>
        <begin position="229"/>
        <end position="282"/>
    </location>
</feature>
<evidence type="ECO:0000313" key="2">
    <source>
        <dbReference type="EMBL" id="KAG7302181.1"/>
    </source>
</evidence>
<organism evidence="2 3">
    <name type="scientific">Plutella xylostella</name>
    <name type="common">Diamondback moth</name>
    <name type="synonym">Plutella maculipennis</name>
    <dbReference type="NCBI Taxonomy" id="51655"/>
    <lineage>
        <taxon>Eukaryota</taxon>
        <taxon>Metazoa</taxon>
        <taxon>Ecdysozoa</taxon>
        <taxon>Arthropoda</taxon>
        <taxon>Hexapoda</taxon>
        <taxon>Insecta</taxon>
        <taxon>Pterygota</taxon>
        <taxon>Neoptera</taxon>
        <taxon>Endopterygota</taxon>
        <taxon>Lepidoptera</taxon>
        <taxon>Glossata</taxon>
        <taxon>Ditrysia</taxon>
        <taxon>Yponomeutoidea</taxon>
        <taxon>Plutellidae</taxon>
        <taxon>Plutella</taxon>
    </lineage>
</organism>
<feature type="region of interest" description="Disordered" evidence="1">
    <location>
        <begin position="1136"/>
        <end position="1423"/>
    </location>
</feature>